<evidence type="ECO:0000313" key="11">
    <source>
        <dbReference type="Proteomes" id="UP000618051"/>
    </source>
</evidence>
<dbReference type="OrthoDB" id="106784at2759"/>
<protein>
    <recommendedName>
        <fullName evidence="8">DWNN domain-containing protein</fullName>
    </recommendedName>
</protein>
<keyword evidence="11" id="KW-1185">Reference proteome</keyword>
<feature type="region of interest" description="Disordered" evidence="7">
    <location>
        <begin position="20"/>
        <end position="41"/>
    </location>
</feature>
<reference evidence="10 11" key="2">
    <citation type="journal article" date="2021" name="J. Hered.">
        <title>Feather Gene Expression Elucidates the Developmental Basis of Plumage Iridescence in African Starlings.</title>
        <authorList>
            <person name="Rubenstein D.R."/>
            <person name="Corvelo A."/>
            <person name="MacManes M.D."/>
            <person name="Maia R."/>
            <person name="Narzisi G."/>
            <person name="Rousaki A."/>
            <person name="Vandenabeele P."/>
            <person name="Shawkey M.D."/>
            <person name="Solomon J."/>
        </authorList>
    </citation>
    <scope>NUCLEOTIDE SEQUENCE [LARGE SCALE GENOMIC DNA]</scope>
    <source>
        <strain evidence="10">SS15</strain>
    </source>
</reference>
<dbReference type="GO" id="GO:0061630">
    <property type="term" value="F:ubiquitin protein ligase activity"/>
    <property type="evidence" value="ECO:0007669"/>
    <property type="project" value="InterPro"/>
</dbReference>
<evidence type="ECO:0000259" key="8">
    <source>
        <dbReference type="PROSITE" id="PS51282"/>
    </source>
</evidence>
<dbReference type="SMART" id="SM01180">
    <property type="entry name" value="DWNN"/>
    <property type="match status" value="1"/>
</dbReference>
<dbReference type="PANTHER" id="PTHR15439">
    <property type="entry name" value="RETINOBLASTOMA-BINDING PROTEIN 6"/>
    <property type="match status" value="1"/>
</dbReference>
<keyword evidence="6" id="KW-0175">Coiled coil</keyword>
<dbReference type="EMBL" id="JADDUC010000024">
    <property type="protein sequence ID" value="KAG0124664.1"/>
    <property type="molecule type" value="Genomic_DNA"/>
</dbReference>
<keyword evidence="4" id="KW-0862">Zinc</keyword>
<dbReference type="GO" id="GO:0006511">
    <property type="term" value="P:ubiquitin-dependent protein catabolic process"/>
    <property type="evidence" value="ECO:0007669"/>
    <property type="project" value="TreeGrafter"/>
</dbReference>
<dbReference type="AlphaFoldDB" id="A0A835U169"/>
<keyword evidence="2" id="KW-0479">Metal-binding</keyword>
<feature type="coiled-coil region" evidence="6">
    <location>
        <begin position="233"/>
        <end position="426"/>
    </location>
</feature>
<dbReference type="PANTHER" id="PTHR15439:SF0">
    <property type="entry name" value="CELL DIVISION CYCLE AND APOPTOSIS REGULATOR PROTEIN 1-RELATED"/>
    <property type="match status" value="1"/>
</dbReference>
<keyword evidence="3" id="KW-0863">Zinc-finger</keyword>
<gene>
    <name evidence="10" type="ORF">IHE44_0007581</name>
    <name evidence="9" type="ORF">IHE44_006413</name>
</gene>
<evidence type="ECO:0000256" key="2">
    <source>
        <dbReference type="ARBA" id="ARBA00022723"/>
    </source>
</evidence>
<evidence type="ECO:0000256" key="7">
    <source>
        <dbReference type="SAM" id="MobiDB-lite"/>
    </source>
</evidence>
<dbReference type="Gene3D" id="3.10.20.90">
    <property type="entry name" value="Phosphatidylinositol 3-kinase Catalytic Subunit, Chain A, domain 1"/>
    <property type="match status" value="1"/>
</dbReference>
<evidence type="ECO:0000256" key="3">
    <source>
        <dbReference type="ARBA" id="ARBA00022771"/>
    </source>
</evidence>
<keyword evidence="5" id="KW-0539">Nucleus</keyword>
<feature type="domain" description="DWNN" evidence="8">
    <location>
        <begin position="96"/>
        <end position="167"/>
    </location>
</feature>
<evidence type="ECO:0000256" key="5">
    <source>
        <dbReference type="ARBA" id="ARBA00023242"/>
    </source>
</evidence>
<dbReference type="GO" id="GO:0008270">
    <property type="term" value="F:zinc ion binding"/>
    <property type="evidence" value="ECO:0007669"/>
    <property type="project" value="UniProtKB-KW"/>
</dbReference>
<sequence>MMSTGTAMVPAAMVTVQVPDKARRDKNDKMPQQPGLFKPSACQLSPAEQKLRFALDPLGLHMRQRGPSAPSQASSGTQRVPREQRLDCDFRAMSGVHYKFSSKLSYDVVTFHGHSISLGDLKRQIMARERLKVANCDLQILKAETSEEYSNDAQIPKNVSVIVRRVPARATNQKEPTPNLAEADAAEEDKIKAMMIQSCCYYEPFKTQHPQPKSPAGMEPPMKKGHHEEIGGIKAENSRMSEEIKNIQEAQAMAASKHLQEMESLKTSSRRLIEDMKKIQNSRDEVKKLEEDIKKLRADTVKWKEEINKEISQKFEDNPALVPISLARAMQQETKRELRKMEEKQEMRNAMLEQLVTETANELNEQDQELAQQMEAKFLQIQRDFEKLTFASMSLQKDSQQKQKAIEMLFQSLEKLQKEKADEQDMLAAIDMVQSEGPLWQPRGSWAG</sequence>
<feature type="compositionally biased region" description="Basic and acidic residues" evidence="7">
    <location>
        <begin position="20"/>
        <end position="29"/>
    </location>
</feature>
<dbReference type="GO" id="GO:0006397">
    <property type="term" value="P:mRNA processing"/>
    <property type="evidence" value="ECO:0007669"/>
    <property type="project" value="InterPro"/>
</dbReference>
<dbReference type="EMBL" id="JADDUC020000024">
    <property type="protein sequence ID" value="KAI1231939.1"/>
    <property type="molecule type" value="Genomic_DNA"/>
</dbReference>
<evidence type="ECO:0000256" key="1">
    <source>
        <dbReference type="ARBA" id="ARBA00004123"/>
    </source>
</evidence>
<evidence type="ECO:0000313" key="9">
    <source>
        <dbReference type="EMBL" id="KAG0124664.1"/>
    </source>
</evidence>
<dbReference type="Pfam" id="PF08783">
    <property type="entry name" value="DWNN"/>
    <property type="match status" value="1"/>
</dbReference>
<dbReference type="GO" id="GO:0016567">
    <property type="term" value="P:protein ubiquitination"/>
    <property type="evidence" value="ECO:0007669"/>
    <property type="project" value="InterPro"/>
</dbReference>
<dbReference type="InterPro" id="IPR033489">
    <property type="entry name" value="RBBP6"/>
</dbReference>
<comment type="subcellular location">
    <subcellularLocation>
        <location evidence="1">Nucleus</location>
    </subcellularLocation>
</comment>
<proteinExistence type="predicted"/>
<dbReference type="InterPro" id="IPR014891">
    <property type="entry name" value="DWNN_domain"/>
</dbReference>
<evidence type="ECO:0000256" key="6">
    <source>
        <dbReference type="SAM" id="Coils"/>
    </source>
</evidence>
<dbReference type="Proteomes" id="UP000618051">
    <property type="component" value="Unassembled WGS sequence"/>
</dbReference>
<accession>A0A835U169</accession>
<dbReference type="InterPro" id="IPR032013">
    <property type="entry name" value="DUF4795"/>
</dbReference>
<name>A0A835U169_9PASS</name>
<dbReference type="PROSITE" id="PS51282">
    <property type="entry name" value="DWNN"/>
    <property type="match status" value="1"/>
</dbReference>
<organism evidence="9">
    <name type="scientific">Lamprotornis superbus</name>
    <dbReference type="NCBI Taxonomy" id="245042"/>
    <lineage>
        <taxon>Eukaryota</taxon>
        <taxon>Metazoa</taxon>
        <taxon>Chordata</taxon>
        <taxon>Craniata</taxon>
        <taxon>Vertebrata</taxon>
        <taxon>Euteleostomi</taxon>
        <taxon>Archelosauria</taxon>
        <taxon>Archosauria</taxon>
        <taxon>Dinosauria</taxon>
        <taxon>Saurischia</taxon>
        <taxon>Theropoda</taxon>
        <taxon>Coelurosauria</taxon>
        <taxon>Aves</taxon>
        <taxon>Neognathae</taxon>
        <taxon>Neoaves</taxon>
        <taxon>Telluraves</taxon>
        <taxon>Australaves</taxon>
        <taxon>Passeriformes</taxon>
        <taxon>Sturnidae</taxon>
        <taxon>Lamprotornis</taxon>
    </lineage>
</organism>
<dbReference type="Pfam" id="PF16043">
    <property type="entry name" value="DUF4795"/>
    <property type="match status" value="1"/>
</dbReference>
<feature type="region of interest" description="Disordered" evidence="7">
    <location>
        <begin position="61"/>
        <end position="82"/>
    </location>
</feature>
<reference evidence="10" key="3">
    <citation type="submission" date="2022-01" db="EMBL/GenBank/DDBJ databases">
        <authorList>
            <person name="Rubenstein D.R."/>
        </authorList>
    </citation>
    <scope>NUCLEOTIDE SEQUENCE</scope>
    <source>
        <strain evidence="10">SS15</strain>
        <tissue evidence="10">Liver</tissue>
    </source>
</reference>
<reference evidence="9" key="1">
    <citation type="submission" date="2020-10" db="EMBL/GenBank/DDBJ databases">
        <title>Feather gene expression reveals the developmental basis of iridescence in African starlings.</title>
        <authorList>
            <person name="Rubenstein D.R."/>
        </authorList>
    </citation>
    <scope>NUCLEOTIDE SEQUENCE</scope>
    <source>
        <strain evidence="9">SS15</strain>
        <tissue evidence="9">Liver</tissue>
    </source>
</reference>
<evidence type="ECO:0000256" key="4">
    <source>
        <dbReference type="ARBA" id="ARBA00022833"/>
    </source>
</evidence>
<dbReference type="GO" id="GO:0005634">
    <property type="term" value="C:nucleus"/>
    <property type="evidence" value="ECO:0007669"/>
    <property type="project" value="UniProtKB-SubCell"/>
</dbReference>
<feature type="compositionally biased region" description="Polar residues" evidence="7">
    <location>
        <begin position="69"/>
        <end position="78"/>
    </location>
</feature>
<comment type="caution">
    <text evidence="9">The sequence shown here is derived from an EMBL/GenBank/DDBJ whole genome shotgun (WGS) entry which is preliminary data.</text>
</comment>
<evidence type="ECO:0000313" key="10">
    <source>
        <dbReference type="EMBL" id="KAI1231939.1"/>
    </source>
</evidence>